<dbReference type="GO" id="GO:0061630">
    <property type="term" value="F:ubiquitin protein ligase activity"/>
    <property type="evidence" value="ECO:0007669"/>
    <property type="project" value="UniProtKB-EC"/>
</dbReference>
<dbReference type="CDD" id="cd20354">
    <property type="entry name" value="Rcat_RBR_RNF14"/>
    <property type="match status" value="1"/>
</dbReference>
<keyword evidence="16" id="KW-0012">Acyltransferase</keyword>
<keyword evidence="17" id="KW-1185">Reference proteome</keyword>
<evidence type="ECO:0000256" key="12">
    <source>
        <dbReference type="SAM" id="MobiDB-lite"/>
    </source>
</evidence>
<dbReference type="PROSITE" id="PS50908">
    <property type="entry name" value="RWD"/>
    <property type="match status" value="1"/>
</dbReference>
<evidence type="ECO:0000313" key="17">
    <source>
        <dbReference type="Proteomes" id="UP000829364"/>
    </source>
</evidence>
<feature type="compositionally biased region" description="Pro residues" evidence="12">
    <location>
        <begin position="590"/>
        <end position="599"/>
    </location>
</feature>
<feature type="region of interest" description="Disordered" evidence="12">
    <location>
        <begin position="50"/>
        <end position="85"/>
    </location>
</feature>
<dbReference type="Pfam" id="PF05773">
    <property type="entry name" value="RWD"/>
    <property type="match status" value="1"/>
</dbReference>
<evidence type="ECO:0000256" key="4">
    <source>
        <dbReference type="ARBA" id="ARBA00022679"/>
    </source>
</evidence>
<dbReference type="InterPro" id="IPR013083">
    <property type="entry name" value="Znf_RING/FYVE/PHD"/>
</dbReference>
<dbReference type="InterPro" id="IPR002867">
    <property type="entry name" value="IBR_dom"/>
</dbReference>
<dbReference type="Proteomes" id="UP000829364">
    <property type="component" value="Chromosome 4"/>
</dbReference>
<feature type="domain" description="RWD" evidence="14">
    <location>
        <begin position="12"/>
        <end position="164"/>
    </location>
</feature>
<keyword evidence="5" id="KW-0479">Metal-binding</keyword>
<feature type="compositionally biased region" description="Basic residues" evidence="12">
    <location>
        <begin position="606"/>
        <end position="623"/>
    </location>
</feature>
<dbReference type="Pfam" id="PF22605">
    <property type="entry name" value="IBR_2"/>
    <property type="match status" value="1"/>
</dbReference>
<accession>A0A9Q8QHK7</accession>
<feature type="region of interest" description="Disordered" evidence="12">
    <location>
        <begin position="681"/>
        <end position="737"/>
    </location>
</feature>
<dbReference type="Gene3D" id="3.10.110.10">
    <property type="entry name" value="Ubiquitin Conjugating Enzyme"/>
    <property type="match status" value="1"/>
</dbReference>
<dbReference type="EC" id="2.3.2.31" evidence="3"/>
<dbReference type="InterPro" id="IPR017907">
    <property type="entry name" value="Znf_RING_CS"/>
</dbReference>
<comment type="pathway">
    <text evidence="2">Protein modification; protein ubiquitination.</text>
</comment>
<keyword evidence="7 11" id="KW-0863">Zinc-finger</keyword>
<feature type="region of interest" description="Disordered" evidence="12">
    <location>
        <begin position="580"/>
        <end position="659"/>
    </location>
</feature>
<dbReference type="InterPro" id="IPR054694">
    <property type="entry name" value="Parkin-like_IBR"/>
</dbReference>
<evidence type="ECO:0000256" key="2">
    <source>
        <dbReference type="ARBA" id="ARBA00004906"/>
    </source>
</evidence>
<keyword evidence="8" id="KW-0833">Ubl conjugation pathway</keyword>
<evidence type="ECO:0000259" key="15">
    <source>
        <dbReference type="PROSITE" id="PS51873"/>
    </source>
</evidence>
<dbReference type="OrthoDB" id="1431934at2759"/>
<dbReference type="InterPro" id="IPR006575">
    <property type="entry name" value="RWD_dom"/>
</dbReference>
<feature type="compositionally biased region" description="Acidic residues" evidence="12">
    <location>
        <begin position="757"/>
        <end position="771"/>
    </location>
</feature>
<comment type="similarity">
    <text evidence="10">Belongs to the RBR family. RNF14 subfamily.</text>
</comment>
<dbReference type="InterPro" id="IPR031127">
    <property type="entry name" value="E3_UB_ligase_RBR"/>
</dbReference>
<proteinExistence type="inferred from homology"/>
<dbReference type="PROSITE" id="PS50089">
    <property type="entry name" value="ZF_RING_2"/>
    <property type="match status" value="1"/>
</dbReference>
<dbReference type="GeneID" id="72067187"/>
<sequence length="777" mass="83129">MASSDDDDARVTELETLEAIFPEIRRPLDAPGFVFELELPVRPAEPVTVLFPAPDGSQPATAAAASSTALPSSSTSSGPPAPAAEPVDSLLISHLPPVSLRIVLPDGYPADKPPQVSISTAPQWLSRETLADLESDGPRLWEEAGRDLVAYSYIDHVHRAAEDVFGAITAEGTLAVPPEHKLAVLDYDIKAKRAAFEQGTFDCGICLDPKKGSKCHKMLECGHIFCLQCLQDFYNGTITEGNVSAVRCLTPNCAKQRTAAGPSAASRRKTFISPSELLQIGLTEEAVKRYVTLKYKTELESDKDTIYCPRQWCNGAARSKKHKKPEGLQFSDTADSDGDGTDGDDDQDATDEKAVEEERDRERDRKKAAAAKFSAADLLSVCEDCGFAFCSRCLQTWHGEFVYCVPKRNTDELTEEEKASLEYLQLHTSPCPTCAAPAQKTHGCNHMICSRCDTHFCYLCSSWLDPGNPYKHYNQQGDGKVTSCYMRLWELEGGDGNDVGIGFVGGRGAAAVAGGGGADPQPHHDAAMGDAVLLALLQDEPDESDTETEDGDDAPAVGRPAIAVAREAPLVLRLMDNNQQPRGGRRVAQPAPPQQPPHPAAARGRGGGRGHHQHHHHGPHRGAARGADHYPRAAGGGRGALPQRGGRGGGAVPRGGGRPARGAYAGGRVAAAAAAAGRGGGAAAAAAEQQQHRRHQQQHHNQHQQERRQRGPQQPLPAGGGNDNIVNNNDNNNNAGAGLDAAQEAWVRHFVQMALLDEEDQVEGGDSDSDDGNWHIR</sequence>
<dbReference type="InterPro" id="IPR047548">
    <property type="entry name" value="Rcat_RBR_RNF14"/>
</dbReference>
<dbReference type="InterPro" id="IPR016135">
    <property type="entry name" value="UBQ-conjugating_enzyme/RWD"/>
</dbReference>
<feature type="compositionally biased region" description="Gly residues" evidence="12">
    <location>
        <begin position="634"/>
        <end position="659"/>
    </location>
</feature>
<dbReference type="SUPFAM" id="SSF57850">
    <property type="entry name" value="RING/U-box"/>
    <property type="match status" value="2"/>
</dbReference>
<evidence type="ECO:0000256" key="10">
    <source>
        <dbReference type="ARBA" id="ARBA00044508"/>
    </source>
</evidence>
<feature type="compositionally biased region" description="Low complexity" evidence="12">
    <location>
        <begin position="53"/>
        <end position="78"/>
    </location>
</feature>
<dbReference type="GO" id="GO:0016567">
    <property type="term" value="P:protein ubiquitination"/>
    <property type="evidence" value="ECO:0007669"/>
    <property type="project" value="InterPro"/>
</dbReference>
<dbReference type="SMART" id="SM00591">
    <property type="entry name" value="RWD"/>
    <property type="match status" value="1"/>
</dbReference>
<dbReference type="SUPFAM" id="SSF54495">
    <property type="entry name" value="UBC-like"/>
    <property type="match status" value="1"/>
</dbReference>
<feature type="domain" description="RING-type" evidence="15">
    <location>
        <begin position="199"/>
        <end position="488"/>
    </location>
</feature>
<name>A0A9Q8QHK7_9HYPO</name>
<feature type="compositionally biased region" description="Basic residues" evidence="12">
    <location>
        <begin position="692"/>
        <end position="702"/>
    </location>
</feature>
<evidence type="ECO:0000256" key="5">
    <source>
        <dbReference type="ARBA" id="ARBA00022723"/>
    </source>
</evidence>
<protein>
    <recommendedName>
        <fullName evidence="3">RBR-type E3 ubiquitin transferase</fullName>
        <ecNumber evidence="3">2.3.2.31</ecNumber>
    </recommendedName>
</protein>
<dbReference type="AlphaFoldDB" id="A0A9Q8QHK7"/>
<gene>
    <name evidence="16" type="ORF">JDV02_005238</name>
</gene>
<keyword evidence="9" id="KW-0862">Zinc</keyword>
<feature type="compositionally biased region" description="Basic and acidic residues" evidence="12">
    <location>
        <begin position="350"/>
        <end position="364"/>
    </location>
</feature>
<evidence type="ECO:0000256" key="1">
    <source>
        <dbReference type="ARBA" id="ARBA00001798"/>
    </source>
</evidence>
<dbReference type="PROSITE" id="PS00518">
    <property type="entry name" value="ZF_RING_1"/>
    <property type="match status" value="1"/>
</dbReference>
<evidence type="ECO:0000313" key="16">
    <source>
        <dbReference type="EMBL" id="UNI19019.1"/>
    </source>
</evidence>
<feature type="domain" description="RING-type" evidence="13">
    <location>
        <begin position="203"/>
        <end position="248"/>
    </location>
</feature>
<feature type="compositionally biased region" description="Acidic residues" evidence="12">
    <location>
        <begin position="334"/>
        <end position="349"/>
    </location>
</feature>
<evidence type="ECO:0000256" key="7">
    <source>
        <dbReference type="ARBA" id="ARBA00022771"/>
    </source>
</evidence>
<dbReference type="RefSeq" id="XP_047842500.1">
    <property type="nucleotide sequence ID" value="XM_047986518.1"/>
</dbReference>
<dbReference type="Gene3D" id="1.20.120.1750">
    <property type="match status" value="1"/>
</dbReference>
<dbReference type="Pfam" id="PF01485">
    <property type="entry name" value="IBR"/>
    <property type="match status" value="1"/>
</dbReference>
<feature type="region of interest" description="Disordered" evidence="12">
    <location>
        <begin position="757"/>
        <end position="777"/>
    </location>
</feature>
<dbReference type="Gene3D" id="3.30.40.10">
    <property type="entry name" value="Zinc/RING finger domain, C3HC4 (zinc finger)"/>
    <property type="match status" value="1"/>
</dbReference>
<reference evidence="16" key="1">
    <citation type="submission" date="2021-11" db="EMBL/GenBank/DDBJ databases">
        <title>Purpureocillium_takamizusanense_genome.</title>
        <authorList>
            <person name="Nguyen N.-H."/>
        </authorList>
    </citation>
    <scope>NUCLEOTIDE SEQUENCE</scope>
    <source>
        <strain evidence="16">PT3</strain>
    </source>
</reference>
<dbReference type="SMART" id="SM00647">
    <property type="entry name" value="IBR"/>
    <property type="match status" value="2"/>
</dbReference>
<comment type="catalytic activity">
    <reaction evidence="1">
        <text>[E2 ubiquitin-conjugating enzyme]-S-ubiquitinyl-L-cysteine + [acceptor protein]-L-lysine = [E2 ubiquitin-conjugating enzyme]-L-cysteine + [acceptor protein]-N(6)-ubiquitinyl-L-lysine.</text>
        <dbReference type="EC" id="2.3.2.31"/>
    </reaction>
</comment>
<keyword evidence="6" id="KW-0677">Repeat</keyword>
<dbReference type="InterPro" id="IPR001841">
    <property type="entry name" value="Znf_RING"/>
</dbReference>
<evidence type="ECO:0000259" key="14">
    <source>
        <dbReference type="PROSITE" id="PS50908"/>
    </source>
</evidence>
<feature type="region of interest" description="Disordered" evidence="12">
    <location>
        <begin position="323"/>
        <end position="364"/>
    </location>
</feature>
<dbReference type="KEGG" id="ptkz:JDV02_005238"/>
<dbReference type="FunFam" id="3.30.40.10:FF:000416">
    <property type="entry name" value="RBR-type E3 ubiquitin transferase"/>
    <property type="match status" value="1"/>
</dbReference>
<organism evidence="16 17">
    <name type="scientific">Purpureocillium takamizusanense</name>
    <dbReference type="NCBI Taxonomy" id="2060973"/>
    <lineage>
        <taxon>Eukaryota</taxon>
        <taxon>Fungi</taxon>
        <taxon>Dikarya</taxon>
        <taxon>Ascomycota</taxon>
        <taxon>Pezizomycotina</taxon>
        <taxon>Sordariomycetes</taxon>
        <taxon>Hypocreomycetidae</taxon>
        <taxon>Hypocreales</taxon>
        <taxon>Ophiocordycipitaceae</taxon>
        <taxon>Purpureocillium</taxon>
    </lineage>
</organism>
<evidence type="ECO:0000256" key="8">
    <source>
        <dbReference type="ARBA" id="ARBA00022786"/>
    </source>
</evidence>
<dbReference type="PROSITE" id="PS51873">
    <property type="entry name" value="TRIAD"/>
    <property type="match status" value="1"/>
</dbReference>
<dbReference type="CDD" id="cd23134">
    <property type="entry name" value="RING-HC_ITT1-like"/>
    <property type="match status" value="1"/>
</dbReference>
<dbReference type="EMBL" id="CP086357">
    <property type="protein sequence ID" value="UNI19019.1"/>
    <property type="molecule type" value="Genomic_DNA"/>
</dbReference>
<keyword evidence="4 16" id="KW-0808">Transferase</keyword>
<evidence type="ECO:0000256" key="11">
    <source>
        <dbReference type="PROSITE-ProRule" id="PRU00175"/>
    </source>
</evidence>
<evidence type="ECO:0000259" key="13">
    <source>
        <dbReference type="PROSITE" id="PS50089"/>
    </source>
</evidence>
<feature type="compositionally biased region" description="Low complexity" evidence="12">
    <location>
        <begin position="711"/>
        <end position="737"/>
    </location>
</feature>
<dbReference type="GO" id="GO:0008270">
    <property type="term" value="F:zinc ion binding"/>
    <property type="evidence" value="ECO:0007669"/>
    <property type="project" value="UniProtKB-KW"/>
</dbReference>
<evidence type="ECO:0000256" key="3">
    <source>
        <dbReference type="ARBA" id="ARBA00012251"/>
    </source>
</evidence>
<dbReference type="InterPro" id="IPR044066">
    <property type="entry name" value="TRIAD_supradom"/>
</dbReference>
<dbReference type="PANTHER" id="PTHR11685">
    <property type="entry name" value="RBR FAMILY RING FINGER AND IBR DOMAIN-CONTAINING"/>
    <property type="match status" value="1"/>
</dbReference>
<dbReference type="CDD" id="cd23820">
    <property type="entry name" value="RWD_RNF14"/>
    <property type="match status" value="1"/>
</dbReference>
<evidence type="ECO:0000256" key="9">
    <source>
        <dbReference type="ARBA" id="ARBA00022833"/>
    </source>
</evidence>
<evidence type="ECO:0000256" key="6">
    <source>
        <dbReference type="ARBA" id="ARBA00022737"/>
    </source>
</evidence>